<dbReference type="Gene3D" id="3.40.50.2300">
    <property type="match status" value="1"/>
</dbReference>
<feature type="domain" description="LysM" evidence="1">
    <location>
        <begin position="1"/>
        <end position="44"/>
    </location>
</feature>
<dbReference type="InterPro" id="IPR018392">
    <property type="entry name" value="LysM"/>
</dbReference>
<dbReference type="InterPro" id="IPR036779">
    <property type="entry name" value="LysM_dom_sf"/>
</dbReference>
<proteinExistence type="predicted"/>
<reference evidence="2" key="2">
    <citation type="submission" date="2021-04" db="EMBL/GenBank/DDBJ databases">
        <authorList>
            <person name="Gilroy R."/>
        </authorList>
    </citation>
    <scope>NUCLEOTIDE SEQUENCE</scope>
    <source>
        <strain evidence="2">ChiHjej12B11-16260</strain>
    </source>
</reference>
<name>A0A9D1VQ78_9BACT</name>
<organism evidence="2 3">
    <name type="scientific">Candidatus Barnesiella excrementipullorum</name>
    <dbReference type="NCBI Taxonomy" id="2838479"/>
    <lineage>
        <taxon>Bacteria</taxon>
        <taxon>Pseudomonadati</taxon>
        <taxon>Bacteroidota</taxon>
        <taxon>Bacteroidia</taxon>
        <taxon>Bacteroidales</taxon>
        <taxon>Barnesiellaceae</taxon>
        <taxon>Barnesiella</taxon>
    </lineage>
</organism>
<dbReference type="Pfam" id="PF01476">
    <property type="entry name" value="LysM"/>
    <property type="match status" value="2"/>
</dbReference>
<dbReference type="PANTHER" id="PTHR33734">
    <property type="entry name" value="LYSM DOMAIN-CONTAINING GPI-ANCHORED PROTEIN 2"/>
    <property type="match status" value="1"/>
</dbReference>
<reference evidence="2" key="1">
    <citation type="journal article" date="2021" name="PeerJ">
        <title>Extensive microbial diversity within the chicken gut microbiome revealed by metagenomics and culture.</title>
        <authorList>
            <person name="Gilroy R."/>
            <person name="Ravi A."/>
            <person name="Getino M."/>
            <person name="Pursley I."/>
            <person name="Horton D.L."/>
            <person name="Alikhan N.F."/>
            <person name="Baker D."/>
            <person name="Gharbi K."/>
            <person name="Hall N."/>
            <person name="Watson M."/>
            <person name="Adriaenssens E.M."/>
            <person name="Foster-Nyarko E."/>
            <person name="Jarju S."/>
            <person name="Secka A."/>
            <person name="Antonio M."/>
            <person name="Oren A."/>
            <person name="Chaudhuri R.R."/>
            <person name="La Ragione R."/>
            <person name="Hildebrand F."/>
            <person name="Pallen M.J."/>
        </authorList>
    </citation>
    <scope>NUCLEOTIDE SEQUENCE</scope>
    <source>
        <strain evidence="2">ChiHjej12B11-16260</strain>
    </source>
</reference>
<dbReference type="InterPro" id="IPR028082">
    <property type="entry name" value="Peripla_BP_I"/>
</dbReference>
<evidence type="ECO:0000313" key="3">
    <source>
        <dbReference type="Proteomes" id="UP000824246"/>
    </source>
</evidence>
<dbReference type="PANTHER" id="PTHR33734:SF22">
    <property type="entry name" value="MEMBRANE-BOUND LYTIC MUREIN TRANSGLYCOSYLASE D"/>
    <property type="match status" value="1"/>
</dbReference>
<dbReference type="Proteomes" id="UP000824246">
    <property type="component" value="Unassembled WGS sequence"/>
</dbReference>
<evidence type="ECO:0000313" key="2">
    <source>
        <dbReference type="EMBL" id="HIX45029.1"/>
    </source>
</evidence>
<dbReference type="AlphaFoldDB" id="A0A9D1VQ78"/>
<dbReference type="SUPFAM" id="SSF54106">
    <property type="entry name" value="LysM domain"/>
    <property type="match status" value="2"/>
</dbReference>
<accession>A0A9D1VQ78</accession>
<feature type="domain" description="LysM" evidence="1">
    <location>
        <begin position="69"/>
        <end position="118"/>
    </location>
</feature>
<dbReference type="Gene3D" id="3.10.350.10">
    <property type="entry name" value="LysM domain"/>
    <property type="match status" value="2"/>
</dbReference>
<evidence type="ECO:0000259" key="1">
    <source>
        <dbReference type="PROSITE" id="PS51782"/>
    </source>
</evidence>
<sequence>FHTIVRGETLFHIAQQYNCGIEDILRANPGIKPNRLYDGSVIRIPQTAAYKDEPTLEQVSDTTSVTQYVTYTVKRKETLYSIAKKFDITVDALKEANPGVRTVKKGNKINIPEQKVEITSHSVPTVTDEQINDLYSRIYERKNAKHINVAVILPFMLQHKPDIKAALYTEYYQGFLLAVDSLKRQGFSVNVYAYDTEGSLNKVRNILNNGVISSMDLIIAPDNDEMIDLIADYSAQYDINVVNTFSIKNEKANTNARVFQTNIPHSYLYAETAERFIRLFYNREVIFLSNAADSAEMYDFVPLLQAELTNNGIAYRTCTYQNTLSQEDLAKAVNNSASVIFVPTSNKQQVPDAILSSLTTFVDNNPQCKVSLFGFPGWLVQANSHLNEFYKLDTYIFSRFYTDPGDAQKLNFDLKFNYWYNDEMIKASPQYGLLGFDTGLYFLQAVAKNGKNFSNYDLTPSGNALQTDFRFERINNWSGFINKSFYFIHFTPYMTTEKIKE</sequence>
<dbReference type="PROSITE" id="PS51782">
    <property type="entry name" value="LYSM"/>
    <property type="match status" value="2"/>
</dbReference>
<dbReference type="SMART" id="SM00257">
    <property type="entry name" value="LysM"/>
    <property type="match status" value="2"/>
</dbReference>
<protein>
    <submittedName>
        <fullName evidence="2">LysM peptidoglycan-binding domain-containing protein</fullName>
    </submittedName>
</protein>
<dbReference type="CDD" id="cd00118">
    <property type="entry name" value="LysM"/>
    <property type="match status" value="2"/>
</dbReference>
<dbReference type="EMBL" id="DXFB01000058">
    <property type="protein sequence ID" value="HIX45029.1"/>
    <property type="molecule type" value="Genomic_DNA"/>
</dbReference>
<dbReference type="SUPFAM" id="SSF53822">
    <property type="entry name" value="Periplasmic binding protein-like I"/>
    <property type="match status" value="1"/>
</dbReference>
<feature type="non-terminal residue" evidence="2">
    <location>
        <position position="1"/>
    </location>
</feature>
<gene>
    <name evidence="2" type="ORF">H9982_02285</name>
</gene>
<comment type="caution">
    <text evidence="2">The sequence shown here is derived from an EMBL/GenBank/DDBJ whole genome shotgun (WGS) entry which is preliminary data.</text>
</comment>